<evidence type="ECO:0000313" key="10">
    <source>
        <dbReference type="Proteomes" id="UP000010556"/>
    </source>
</evidence>
<protein>
    <recommendedName>
        <fullName evidence="3">nucleoside-diphosphate kinase</fullName>
        <ecNumber evidence="3">2.7.4.6</ecNumber>
    </recommendedName>
</protein>
<evidence type="ECO:0000256" key="7">
    <source>
        <dbReference type="SAM" id="MobiDB-lite"/>
    </source>
</evidence>
<dbReference type="SUPFAM" id="SSF54919">
    <property type="entry name" value="Nucleoside diphosphate kinase, NDK"/>
    <property type="match status" value="1"/>
</dbReference>
<evidence type="ECO:0000256" key="6">
    <source>
        <dbReference type="PROSITE-ProRule" id="PRU00706"/>
    </source>
</evidence>
<dbReference type="InterPro" id="IPR034907">
    <property type="entry name" value="NDK-like_dom"/>
</dbReference>
<evidence type="ECO:0000256" key="3">
    <source>
        <dbReference type="ARBA" id="ARBA00012966"/>
    </source>
</evidence>
<dbReference type="Proteomes" id="UP000010556">
    <property type="component" value="Unassembled WGS sequence"/>
</dbReference>
<dbReference type="EC" id="2.7.4.6" evidence="3"/>
<dbReference type="Gene3D" id="3.30.70.141">
    <property type="entry name" value="Nucleoside diphosphate kinase-like domain"/>
    <property type="match status" value="1"/>
</dbReference>
<dbReference type="PANTHER" id="PTHR11349">
    <property type="entry name" value="NUCLEOSIDE DIPHOSPHATE KINASE"/>
    <property type="match status" value="1"/>
</dbReference>
<dbReference type="PROSITE" id="PS51374">
    <property type="entry name" value="NDPK_LIKE"/>
    <property type="match status" value="1"/>
</dbReference>
<evidence type="ECO:0000256" key="2">
    <source>
        <dbReference type="ARBA" id="ARBA00008142"/>
    </source>
</evidence>
<evidence type="ECO:0000256" key="4">
    <source>
        <dbReference type="ARBA" id="ARBA00022679"/>
    </source>
</evidence>
<proteinExistence type="inferred from homology"/>
<evidence type="ECO:0000313" key="9">
    <source>
        <dbReference type="EMBL" id="ELK38554.1"/>
    </source>
</evidence>
<dbReference type="EMBL" id="KB098755">
    <property type="protein sequence ID" value="ELK38554.1"/>
    <property type="molecule type" value="Genomic_DNA"/>
</dbReference>
<reference evidence="10" key="1">
    <citation type="journal article" date="2013" name="Science">
        <title>Comparative analysis of bat genomes provides insight into the evolution of flight and immunity.</title>
        <authorList>
            <person name="Zhang G."/>
            <person name="Cowled C."/>
            <person name="Shi Z."/>
            <person name="Huang Z."/>
            <person name="Bishop-Lilly K.A."/>
            <person name="Fang X."/>
            <person name="Wynne J.W."/>
            <person name="Xiong Z."/>
            <person name="Baker M.L."/>
            <person name="Zhao W."/>
            <person name="Tachedjian M."/>
            <person name="Zhu Y."/>
            <person name="Zhou P."/>
            <person name="Jiang X."/>
            <person name="Ng J."/>
            <person name="Yang L."/>
            <person name="Wu L."/>
            <person name="Xiao J."/>
            <person name="Feng Y."/>
            <person name="Chen Y."/>
            <person name="Sun X."/>
            <person name="Zhang Y."/>
            <person name="Marsh G.A."/>
            <person name="Crameri G."/>
            <person name="Broder C.C."/>
            <person name="Frey K.G."/>
            <person name="Wang L.F."/>
            <person name="Wang J."/>
        </authorList>
    </citation>
    <scope>NUCLEOTIDE SEQUENCE [LARGE SCALE GENOMIC DNA]</scope>
</reference>
<sequence>MKPDGVQRWLVGDVTWYFERRGFKLVGMEMFQAPESALAEHYHDLRRAFYPALISYMSSAPWWPWHGLVEGVEGPGLSPELLSPWRSPLLTFIPVLQVWEGSHVVCTSRAMTGRMDSVRLPPHHSRRLQLPQQQLLLWPAGEQQLFPGPQCMQKPVPYLWDLPPVTGPEGNNPHQRLCGGAQRESRLWFQSNELVDWAAHIHPEPTTPSIERSPPCALLSAPGPSLLTPALGQKG</sequence>
<keyword evidence="10" id="KW-1185">Reference proteome</keyword>
<dbReference type="Pfam" id="PF00334">
    <property type="entry name" value="NDK"/>
    <property type="match status" value="1"/>
</dbReference>
<accession>L5MIV3</accession>
<comment type="similarity">
    <text evidence="2 6">Belongs to the NDK family.</text>
</comment>
<gene>
    <name evidence="9" type="ORF">MDA_GLEAN10006927</name>
</gene>
<evidence type="ECO:0000259" key="8">
    <source>
        <dbReference type="SMART" id="SM00562"/>
    </source>
</evidence>
<dbReference type="GO" id="GO:0004550">
    <property type="term" value="F:nucleoside diphosphate kinase activity"/>
    <property type="evidence" value="ECO:0007669"/>
    <property type="project" value="UniProtKB-EC"/>
</dbReference>
<dbReference type="AlphaFoldDB" id="L5MIV3"/>
<dbReference type="SMART" id="SM00562">
    <property type="entry name" value="NDK"/>
    <property type="match status" value="1"/>
</dbReference>
<dbReference type="InterPro" id="IPR036850">
    <property type="entry name" value="NDK-like_dom_sf"/>
</dbReference>
<evidence type="ECO:0000256" key="1">
    <source>
        <dbReference type="ARBA" id="ARBA00001946"/>
    </source>
</evidence>
<organism evidence="9 10">
    <name type="scientific">Myotis davidii</name>
    <name type="common">David's myotis</name>
    <dbReference type="NCBI Taxonomy" id="225400"/>
    <lineage>
        <taxon>Eukaryota</taxon>
        <taxon>Metazoa</taxon>
        <taxon>Chordata</taxon>
        <taxon>Craniata</taxon>
        <taxon>Vertebrata</taxon>
        <taxon>Euteleostomi</taxon>
        <taxon>Mammalia</taxon>
        <taxon>Eutheria</taxon>
        <taxon>Laurasiatheria</taxon>
        <taxon>Chiroptera</taxon>
        <taxon>Yangochiroptera</taxon>
        <taxon>Vespertilionidae</taxon>
        <taxon>Myotis</taxon>
    </lineage>
</organism>
<comment type="cofactor">
    <cofactor evidence="1">
        <name>Mg(2+)</name>
        <dbReference type="ChEBI" id="CHEBI:18420"/>
    </cofactor>
</comment>
<feature type="region of interest" description="Disordered" evidence="7">
    <location>
        <begin position="206"/>
        <end position="235"/>
    </location>
</feature>
<comment type="caution">
    <text evidence="6">Lacks conserved residue(s) required for the propagation of feature annotation.</text>
</comment>
<feature type="domain" description="Nucleoside diphosphate kinase-like" evidence="8">
    <location>
        <begin position="2"/>
        <end position="196"/>
    </location>
</feature>
<name>L5MIV3_MYODS</name>
<keyword evidence="4" id="KW-0808">Transferase</keyword>
<keyword evidence="5 9" id="KW-0418">Kinase</keyword>
<evidence type="ECO:0000256" key="5">
    <source>
        <dbReference type="ARBA" id="ARBA00022777"/>
    </source>
</evidence>